<dbReference type="InterPro" id="IPR027417">
    <property type="entry name" value="P-loop_NTPase"/>
</dbReference>
<evidence type="ECO:0000256" key="3">
    <source>
        <dbReference type="ARBA" id="ARBA00022448"/>
    </source>
</evidence>
<dbReference type="CDD" id="cd03263">
    <property type="entry name" value="ABC_subfamily_A"/>
    <property type="match status" value="1"/>
</dbReference>
<dbReference type="GO" id="GO:0016887">
    <property type="term" value="F:ATP hydrolysis activity"/>
    <property type="evidence" value="ECO:0007669"/>
    <property type="project" value="InterPro"/>
</dbReference>
<evidence type="ECO:0000313" key="11">
    <source>
        <dbReference type="EMBL" id="GMS98300.1"/>
    </source>
</evidence>
<feature type="non-terminal residue" evidence="11">
    <location>
        <position position="787"/>
    </location>
</feature>
<dbReference type="InterPro" id="IPR026082">
    <property type="entry name" value="ABCA"/>
</dbReference>
<evidence type="ECO:0000313" key="12">
    <source>
        <dbReference type="Proteomes" id="UP001432027"/>
    </source>
</evidence>
<name>A0AAV5TUV5_9BILA</name>
<dbReference type="GO" id="GO:0005319">
    <property type="term" value="F:lipid transporter activity"/>
    <property type="evidence" value="ECO:0007669"/>
    <property type="project" value="TreeGrafter"/>
</dbReference>
<dbReference type="GO" id="GO:0005524">
    <property type="term" value="F:ATP binding"/>
    <property type="evidence" value="ECO:0007669"/>
    <property type="project" value="UniProtKB-KW"/>
</dbReference>
<comment type="subcellular location">
    <subcellularLocation>
        <location evidence="1">Membrane</location>
        <topology evidence="1">Multi-pass membrane protein</topology>
    </subcellularLocation>
</comment>
<dbReference type="GO" id="GO:0016020">
    <property type="term" value="C:membrane"/>
    <property type="evidence" value="ECO:0007669"/>
    <property type="project" value="UniProtKB-SubCell"/>
</dbReference>
<evidence type="ECO:0000256" key="8">
    <source>
        <dbReference type="ARBA" id="ARBA00023136"/>
    </source>
</evidence>
<dbReference type="PROSITE" id="PS50893">
    <property type="entry name" value="ABC_TRANSPORTER_2"/>
    <property type="match status" value="1"/>
</dbReference>
<reference evidence="11" key="1">
    <citation type="submission" date="2023-10" db="EMBL/GenBank/DDBJ databases">
        <title>Genome assembly of Pristionchus species.</title>
        <authorList>
            <person name="Yoshida K."/>
            <person name="Sommer R.J."/>
        </authorList>
    </citation>
    <scope>NUCLEOTIDE SEQUENCE</scope>
    <source>
        <strain evidence="11">RS0144</strain>
    </source>
</reference>
<dbReference type="InterPro" id="IPR003593">
    <property type="entry name" value="AAA+_ATPase"/>
</dbReference>
<feature type="non-terminal residue" evidence="11">
    <location>
        <position position="1"/>
    </location>
</feature>
<accession>A0AAV5TUV5</accession>
<evidence type="ECO:0000256" key="1">
    <source>
        <dbReference type="ARBA" id="ARBA00004141"/>
    </source>
</evidence>
<feature type="transmembrane region" description="Helical" evidence="9">
    <location>
        <begin position="279"/>
        <end position="299"/>
    </location>
</feature>
<feature type="transmembrane region" description="Helical" evidence="9">
    <location>
        <begin position="241"/>
        <end position="267"/>
    </location>
</feature>
<dbReference type="PANTHER" id="PTHR19229:SF260">
    <property type="entry name" value="ABC TRANSPORTER DOMAIN-CONTAINING PROTEIN"/>
    <property type="match status" value="1"/>
</dbReference>
<feature type="transmembrane region" description="Helical" evidence="9">
    <location>
        <begin position="198"/>
        <end position="220"/>
    </location>
</feature>
<dbReference type="Gene3D" id="3.40.50.300">
    <property type="entry name" value="P-loop containing nucleotide triphosphate hydrolases"/>
    <property type="match status" value="1"/>
</dbReference>
<comment type="caution">
    <text evidence="11">The sequence shown here is derived from an EMBL/GenBank/DDBJ whole genome shotgun (WGS) entry which is preliminary data.</text>
</comment>
<dbReference type="InterPro" id="IPR017871">
    <property type="entry name" value="ABC_transporter-like_CS"/>
</dbReference>
<evidence type="ECO:0000256" key="2">
    <source>
        <dbReference type="ARBA" id="ARBA00008869"/>
    </source>
</evidence>
<dbReference type="Pfam" id="PF12698">
    <property type="entry name" value="ABC2_membrane_3"/>
    <property type="match status" value="1"/>
</dbReference>
<dbReference type="InterPro" id="IPR013525">
    <property type="entry name" value="ABC2_TM"/>
</dbReference>
<dbReference type="PROSITE" id="PS00211">
    <property type="entry name" value="ABC_TRANSPORTER_1"/>
    <property type="match status" value="1"/>
</dbReference>
<dbReference type="Pfam" id="PF23321">
    <property type="entry name" value="R1_ABCA1"/>
    <property type="match status" value="1"/>
</dbReference>
<dbReference type="FunFam" id="3.40.50.300:FF:000335">
    <property type="entry name" value="ATP binding cassette subfamily A member 5"/>
    <property type="match status" value="1"/>
</dbReference>
<keyword evidence="5" id="KW-0547">Nucleotide-binding</keyword>
<dbReference type="Pfam" id="PF00005">
    <property type="entry name" value="ABC_tran"/>
    <property type="match status" value="1"/>
</dbReference>
<comment type="similarity">
    <text evidence="2">Belongs to the ABC transporter superfamily. ABCA family.</text>
</comment>
<dbReference type="InterPro" id="IPR003439">
    <property type="entry name" value="ABC_transporter-like_ATP-bd"/>
</dbReference>
<gene>
    <name evidence="11" type="ORF">PENTCL1PPCAC_20475</name>
</gene>
<dbReference type="AlphaFoldDB" id="A0AAV5TUV5"/>
<keyword evidence="12" id="KW-1185">Reference proteome</keyword>
<feature type="domain" description="ABC transporter" evidence="10">
    <location>
        <begin position="479"/>
        <end position="709"/>
    </location>
</feature>
<organism evidence="11 12">
    <name type="scientific">Pristionchus entomophagus</name>
    <dbReference type="NCBI Taxonomy" id="358040"/>
    <lineage>
        <taxon>Eukaryota</taxon>
        <taxon>Metazoa</taxon>
        <taxon>Ecdysozoa</taxon>
        <taxon>Nematoda</taxon>
        <taxon>Chromadorea</taxon>
        <taxon>Rhabditida</taxon>
        <taxon>Rhabditina</taxon>
        <taxon>Diplogasteromorpha</taxon>
        <taxon>Diplogasteroidea</taxon>
        <taxon>Neodiplogasteridae</taxon>
        <taxon>Pristionchus</taxon>
    </lineage>
</organism>
<dbReference type="GO" id="GO:0140359">
    <property type="term" value="F:ABC-type transporter activity"/>
    <property type="evidence" value="ECO:0007669"/>
    <property type="project" value="InterPro"/>
</dbReference>
<dbReference type="SUPFAM" id="SSF52540">
    <property type="entry name" value="P-loop containing nucleoside triphosphate hydrolases"/>
    <property type="match status" value="1"/>
</dbReference>
<keyword evidence="3" id="KW-0813">Transport</keyword>
<keyword evidence="4 9" id="KW-0812">Transmembrane</keyword>
<evidence type="ECO:0000256" key="5">
    <source>
        <dbReference type="ARBA" id="ARBA00022741"/>
    </source>
</evidence>
<evidence type="ECO:0000259" key="10">
    <source>
        <dbReference type="PROSITE" id="PS50893"/>
    </source>
</evidence>
<proteinExistence type="inferred from homology"/>
<keyword evidence="8 9" id="KW-0472">Membrane</keyword>
<dbReference type="InterPro" id="IPR056264">
    <property type="entry name" value="R2_ABCA1-4-like"/>
</dbReference>
<dbReference type="Proteomes" id="UP001432027">
    <property type="component" value="Unassembled WGS sequence"/>
</dbReference>
<dbReference type="EMBL" id="BTSX01000005">
    <property type="protein sequence ID" value="GMS98300.1"/>
    <property type="molecule type" value="Genomic_DNA"/>
</dbReference>
<dbReference type="PANTHER" id="PTHR19229">
    <property type="entry name" value="ATP-BINDING CASSETTE TRANSPORTER SUBFAMILY A ABCA"/>
    <property type="match status" value="1"/>
</dbReference>
<feature type="transmembrane region" description="Helical" evidence="9">
    <location>
        <begin position="405"/>
        <end position="426"/>
    </location>
</feature>
<dbReference type="SMART" id="SM00382">
    <property type="entry name" value="AAA"/>
    <property type="match status" value="1"/>
</dbReference>
<evidence type="ECO:0000256" key="7">
    <source>
        <dbReference type="ARBA" id="ARBA00022989"/>
    </source>
</evidence>
<sequence>QLNYPMDELAYVQTNTTAYFYDLSYRNISQFRLITHFVLSLSNHGVNIFCSFGGLALGHENPSAPSDDSVQTRKDGWRLLREVLTDQADVIVIDLSSVPSPSTNTSEFSSNITLDSFVDKIISAMDTKESVKLWYNNKRWMSLPIYTNALSNALLRVANLRQEEIPVNFSQGIFSISHPMIVPLEDSYDDSTDQNVTLFRIVLIVLVLSVIPAGYAVFLVEDRVSHSFHLQIVSGLSRVMYWSMAYVFDMCFYILSIVIILLIYLVLGVKDFTYSPGLVGSFFLLFFLYGLVDVLLVYIMQRYFNIAALAFVMIALGTFMVGVITTMTVIILEQMMNSVSQNHFAHCASNCTLQIIPQYNLGMGISRGTMAYQSVTFGDAYFRQINRDDLVGTIPIPPVMKGEMMGIHIVALMVQTAIAFAVLVFLEHGSFEWLRRLEQSKTAAMLDKEDEKTVSQDEDVVAESKRVASIEQSSDDHGLVVRQLAKKFSNKLAVRGVSFAVERGECFGLLGLNGAGKTTIFGMMTGRLDIGHGEVRILGENVSSRSSNGFRNLGYCPQFDALNMKLTTKQNLEFFARIEGVPESSMNETIDKLLRSLHLSPYADILTSALSGGNRRKLSVAVALVSQPPVIMLDEPSAGMDPGSQQFLWRVIGKLRRAGRAVVLTSHSMEECEALCTRIAILDKGKMRCIGSKQHLKSKFGEGYSLTIKFATSQQTEESHAFVCERLPEAKLISVHGCAAFYRIPTEGITVVQILRVVNEVKEHFAVEDFSLSQTTLDEIFQHLSET</sequence>
<protein>
    <recommendedName>
        <fullName evidence="10">ABC transporter domain-containing protein</fullName>
    </recommendedName>
</protein>
<feature type="transmembrane region" description="Helical" evidence="9">
    <location>
        <begin position="306"/>
        <end position="332"/>
    </location>
</feature>
<keyword evidence="6" id="KW-0067">ATP-binding</keyword>
<keyword evidence="7 9" id="KW-1133">Transmembrane helix</keyword>
<evidence type="ECO:0000256" key="9">
    <source>
        <dbReference type="SAM" id="Phobius"/>
    </source>
</evidence>
<evidence type="ECO:0000256" key="4">
    <source>
        <dbReference type="ARBA" id="ARBA00022692"/>
    </source>
</evidence>
<evidence type="ECO:0000256" key="6">
    <source>
        <dbReference type="ARBA" id="ARBA00022840"/>
    </source>
</evidence>